<comment type="similarity">
    <text evidence="2">Belongs to the enoyl-CoA hydratase/isomerase family.</text>
</comment>
<dbReference type="CDD" id="cd06558">
    <property type="entry name" value="crotonase-like"/>
    <property type="match status" value="1"/>
</dbReference>
<evidence type="ECO:0000313" key="5">
    <source>
        <dbReference type="EMBL" id="MFC3713558.1"/>
    </source>
</evidence>
<dbReference type="SUPFAM" id="SSF52096">
    <property type="entry name" value="ClpP/crotonase"/>
    <property type="match status" value="1"/>
</dbReference>
<dbReference type="Gene3D" id="3.90.226.10">
    <property type="entry name" value="2-enoyl-CoA Hydratase, Chain A, domain 1"/>
    <property type="match status" value="1"/>
</dbReference>
<accession>A0ABV7XEQ5</accession>
<proteinExistence type="inferred from homology"/>
<dbReference type="PANTHER" id="PTHR43684:SF1">
    <property type="entry name" value="ENOYL-COA DELTA ISOMERASE 2"/>
    <property type="match status" value="1"/>
</dbReference>
<gene>
    <name evidence="5" type="ORF">ACFOMD_13325</name>
</gene>
<sequence length="256" mass="26946">MSDVVRVERDGGVMTLRINRPDKRNALTHAMYAGIADGLDAAAADPTVRVVVIAGAGGHFTAGNDLGDFLAGHSGEGERPVARFLRTISHFPKPLVAAVEGVAVGVGTTMLLHCDLVYAAEDAKLQLAFVNLALVPEAASSLLLPRVVGNARAAELFMFGEVFSGADAERYGIVNKAVPAGELEAFVASRAATLAAKPASALRATKKLLRHATTDTVPARMAEEGELFAAGLKSEETREAMTAFMEKRAPDFSRFA</sequence>
<comment type="subcellular location">
    <subcellularLocation>
        <location evidence="1">Peroxisome</location>
    </subcellularLocation>
</comment>
<comment type="caution">
    <text evidence="5">The sequence shown here is derived from an EMBL/GenBank/DDBJ whole genome shotgun (WGS) entry which is preliminary data.</text>
</comment>
<dbReference type="PANTHER" id="PTHR43684">
    <property type="match status" value="1"/>
</dbReference>
<keyword evidence="6" id="KW-1185">Reference proteome</keyword>
<evidence type="ECO:0000313" key="6">
    <source>
        <dbReference type="Proteomes" id="UP001595615"/>
    </source>
</evidence>
<evidence type="ECO:0000256" key="3">
    <source>
        <dbReference type="ARBA" id="ARBA00023140"/>
    </source>
</evidence>
<organism evidence="5 6">
    <name type="scientific">Sphingoaurantiacus capsulatus</name>
    <dbReference type="NCBI Taxonomy" id="1771310"/>
    <lineage>
        <taxon>Bacteria</taxon>
        <taxon>Pseudomonadati</taxon>
        <taxon>Pseudomonadota</taxon>
        <taxon>Alphaproteobacteria</taxon>
        <taxon>Sphingomonadales</taxon>
        <taxon>Sphingosinicellaceae</taxon>
        <taxon>Sphingoaurantiacus</taxon>
    </lineage>
</organism>
<keyword evidence="4" id="KW-0413">Isomerase</keyword>
<dbReference type="Proteomes" id="UP001595615">
    <property type="component" value="Unassembled WGS sequence"/>
</dbReference>
<dbReference type="Pfam" id="PF00378">
    <property type="entry name" value="ECH_1"/>
    <property type="match status" value="1"/>
</dbReference>
<dbReference type="RefSeq" id="WP_380862167.1">
    <property type="nucleotide sequence ID" value="NZ_JBHRXV010000011.1"/>
</dbReference>
<evidence type="ECO:0000256" key="2">
    <source>
        <dbReference type="ARBA" id="ARBA00005254"/>
    </source>
</evidence>
<dbReference type="EMBL" id="JBHRXV010000011">
    <property type="protein sequence ID" value="MFC3713558.1"/>
    <property type="molecule type" value="Genomic_DNA"/>
</dbReference>
<keyword evidence="3" id="KW-0576">Peroxisome</keyword>
<evidence type="ECO:0000256" key="4">
    <source>
        <dbReference type="ARBA" id="ARBA00023235"/>
    </source>
</evidence>
<reference evidence="6" key="1">
    <citation type="journal article" date="2019" name="Int. J. Syst. Evol. Microbiol.">
        <title>The Global Catalogue of Microorganisms (GCM) 10K type strain sequencing project: providing services to taxonomists for standard genome sequencing and annotation.</title>
        <authorList>
            <consortium name="The Broad Institute Genomics Platform"/>
            <consortium name="The Broad Institute Genome Sequencing Center for Infectious Disease"/>
            <person name="Wu L."/>
            <person name="Ma J."/>
        </authorList>
    </citation>
    <scope>NUCLEOTIDE SEQUENCE [LARGE SCALE GENOMIC DNA]</scope>
    <source>
        <strain evidence="6">KCTC 42644</strain>
    </source>
</reference>
<dbReference type="InterPro" id="IPR014748">
    <property type="entry name" value="Enoyl-CoA_hydra_C"/>
</dbReference>
<protein>
    <submittedName>
        <fullName evidence="5">Enoyl-CoA hydratase</fullName>
    </submittedName>
</protein>
<dbReference type="InterPro" id="IPR051053">
    <property type="entry name" value="ECH/Chromodomain_protein"/>
</dbReference>
<dbReference type="Gene3D" id="1.10.12.10">
    <property type="entry name" value="Lyase 2-enoyl-coa Hydratase, Chain A, domain 2"/>
    <property type="match status" value="1"/>
</dbReference>
<evidence type="ECO:0000256" key="1">
    <source>
        <dbReference type="ARBA" id="ARBA00004275"/>
    </source>
</evidence>
<name>A0ABV7XEQ5_9SPHN</name>
<dbReference type="InterPro" id="IPR001753">
    <property type="entry name" value="Enoyl-CoA_hydra/iso"/>
</dbReference>
<dbReference type="InterPro" id="IPR029045">
    <property type="entry name" value="ClpP/crotonase-like_dom_sf"/>
</dbReference>